<dbReference type="Proteomes" id="UP001196980">
    <property type="component" value="Unassembled WGS sequence"/>
</dbReference>
<proteinExistence type="predicted"/>
<evidence type="ECO:0008006" key="3">
    <source>
        <dbReference type="Google" id="ProtNLM"/>
    </source>
</evidence>
<reference evidence="1 2" key="1">
    <citation type="journal article" date="2020" name="J Geophys Res Biogeosci">
        <title>Magnetotaxis as an Adaptation to Enable Bacterial Shuttling of Microbial Sulfur and Sulfur Cycling Across Aquatic Oxic#Anoxic Interfaces.</title>
        <authorList>
            <person name="Li J."/>
            <person name="Liu P."/>
            <person name="Wang J."/>
            <person name="Roberts A.P."/>
            <person name="Pan Y."/>
        </authorList>
    </citation>
    <scope>NUCLEOTIDE SEQUENCE [LARGE SCALE GENOMIC DNA]</scope>
    <source>
        <strain evidence="1 2">MYR-1_YQ</strain>
    </source>
</reference>
<sequence>MKHSIDEHLANIRKNIPGMKASDILKRMACEAIDKNCERSEKTGQPLLPLGMDCPTIMQQEDKFSRDVIAVVGAVLDLELKDTGKPEGKKE</sequence>
<dbReference type="EMBL" id="JABXWD010000608">
    <property type="protein sequence ID" value="MBV6343466.1"/>
    <property type="molecule type" value="Genomic_DNA"/>
</dbReference>
<keyword evidence="2" id="KW-1185">Reference proteome</keyword>
<protein>
    <recommendedName>
        <fullName evidence="3">Phage protein</fullName>
    </recommendedName>
</protein>
<organism evidence="1 2">
    <name type="scientific">Candidatus Magnetobacterium casense</name>
    <dbReference type="NCBI Taxonomy" id="1455061"/>
    <lineage>
        <taxon>Bacteria</taxon>
        <taxon>Pseudomonadati</taxon>
        <taxon>Nitrospirota</taxon>
        <taxon>Thermodesulfovibrionia</taxon>
        <taxon>Thermodesulfovibrionales</taxon>
        <taxon>Candidatus Magnetobacteriaceae</taxon>
        <taxon>Candidatus Magnetobacterium</taxon>
    </lineage>
</organism>
<evidence type="ECO:0000313" key="1">
    <source>
        <dbReference type="EMBL" id="MBV6343466.1"/>
    </source>
</evidence>
<name>A0ABS6S3P5_9BACT</name>
<dbReference type="RefSeq" id="WP_218254082.1">
    <property type="nucleotide sequence ID" value="NZ_JABXWD010000608.1"/>
</dbReference>
<comment type="caution">
    <text evidence="1">The sequence shown here is derived from an EMBL/GenBank/DDBJ whole genome shotgun (WGS) entry which is preliminary data.</text>
</comment>
<evidence type="ECO:0000313" key="2">
    <source>
        <dbReference type="Proteomes" id="UP001196980"/>
    </source>
</evidence>
<gene>
    <name evidence="1" type="ORF">HWQ67_17985</name>
</gene>
<accession>A0ABS6S3P5</accession>